<dbReference type="CDD" id="cd00496">
    <property type="entry name" value="PheRS_alpha_core"/>
    <property type="match status" value="1"/>
</dbReference>
<dbReference type="InterPro" id="IPR006195">
    <property type="entry name" value="aa-tRNA-synth_II"/>
</dbReference>
<proteinExistence type="inferred from homology"/>
<dbReference type="SMART" id="SM00896">
    <property type="entry name" value="FDX-ACB"/>
    <property type="match status" value="1"/>
</dbReference>
<evidence type="ECO:0000256" key="7">
    <source>
        <dbReference type="ARBA" id="ARBA00022917"/>
    </source>
</evidence>
<dbReference type="PANTHER" id="PTHR11538:SF41">
    <property type="entry name" value="PHENYLALANINE--TRNA LIGASE, MITOCHONDRIAL"/>
    <property type="match status" value="1"/>
</dbReference>
<feature type="domain" description="FDX-ACB" evidence="16">
    <location>
        <begin position="370"/>
        <end position="462"/>
    </location>
</feature>
<dbReference type="InterPro" id="IPR036690">
    <property type="entry name" value="Fdx_antiC-bd_sf"/>
</dbReference>
<evidence type="ECO:0000256" key="8">
    <source>
        <dbReference type="ARBA" id="ARBA00022946"/>
    </source>
</evidence>
<evidence type="ECO:0000256" key="4">
    <source>
        <dbReference type="ARBA" id="ARBA00022598"/>
    </source>
</evidence>
<dbReference type="PhylomeDB" id="A0A0D2X0H1"/>
<keyword evidence="7" id="KW-0648">Protein biosynthesis</keyword>
<comment type="subcellular location">
    <subcellularLocation>
        <location evidence="1">Mitochondrion matrix</location>
    </subcellularLocation>
</comment>
<dbReference type="OMA" id="PISHYPQ"/>
<dbReference type="RefSeq" id="XP_004365478.1">
    <property type="nucleotide sequence ID" value="XM_004365421.2"/>
</dbReference>
<accession>A0A0D2X0H1</accession>
<organism evidence="17 18">
    <name type="scientific">Capsaspora owczarzaki (strain ATCC 30864)</name>
    <dbReference type="NCBI Taxonomy" id="595528"/>
    <lineage>
        <taxon>Eukaryota</taxon>
        <taxon>Filasterea</taxon>
        <taxon>Capsaspora</taxon>
    </lineage>
</organism>
<dbReference type="FunFam" id="3.30.70.380:FF:000002">
    <property type="entry name" value="phenylalanine--tRNA ligase, mitochondrial"/>
    <property type="match status" value="1"/>
</dbReference>
<comment type="function">
    <text evidence="13">Is responsible for the charging of tRNA(Phe) with phenylalanine in mitochondrial translation.</text>
</comment>
<keyword evidence="10 17" id="KW-0030">Aminoacyl-tRNA synthetase</keyword>
<dbReference type="InterPro" id="IPR045864">
    <property type="entry name" value="aa-tRNA-synth_II/BPL/LPL"/>
</dbReference>
<evidence type="ECO:0000256" key="13">
    <source>
        <dbReference type="ARBA" id="ARBA00057761"/>
    </source>
</evidence>
<keyword evidence="18" id="KW-1185">Reference proteome</keyword>
<dbReference type="FunFam" id="3.30.930.10:FF:000053">
    <property type="entry name" value="Phenylalanyl-tRNA synthetase mitochondrial"/>
    <property type="match status" value="1"/>
</dbReference>
<dbReference type="FunCoup" id="A0A0D2X0H1">
    <property type="interactions" value="335"/>
</dbReference>
<dbReference type="EMBL" id="KE346360">
    <property type="protein sequence ID" value="KJE89049.1"/>
    <property type="molecule type" value="Genomic_DNA"/>
</dbReference>
<evidence type="ECO:0000256" key="5">
    <source>
        <dbReference type="ARBA" id="ARBA00022741"/>
    </source>
</evidence>
<dbReference type="PROSITE" id="PS51447">
    <property type="entry name" value="FDX_ACB"/>
    <property type="match status" value="1"/>
</dbReference>
<evidence type="ECO:0000313" key="17">
    <source>
        <dbReference type="EMBL" id="KJE89049.1"/>
    </source>
</evidence>
<dbReference type="eggNOG" id="KOG2783">
    <property type="taxonomic scope" value="Eukaryota"/>
</dbReference>
<dbReference type="STRING" id="595528.A0A0D2X0H1"/>
<dbReference type="GO" id="GO:0005524">
    <property type="term" value="F:ATP binding"/>
    <property type="evidence" value="ECO:0007669"/>
    <property type="project" value="UniProtKB-KW"/>
</dbReference>
<keyword evidence="8" id="KW-0809">Transit peptide</keyword>
<dbReference type="PANTHER" id="PTHR11538">
    <property type="entry name" value="PHENYLALANYL-TRNA SYNTHETASE"/>
    <property type="match status" value="1"/>
</dbReference>
<keyword evidence="6" id="KW-0067">ATP-binding</keyword>
<evidence type="ECO:0000256" key="11">
    <source>
        <dbReference type="ARBA" id="ARBA00031194"/>
    </source>
</evidence>
<dbReference type="OrthoDB" id="4457at2759"/>
<evidence type="ECO:0000256" key="14">
    <source>
        <dbReference type="SAM" id="MobiDB-lite"/>
    </source>
</evidence>
<reference evidence="18" key="1">
    <citation type="submission" date="2011-02" db="EMBL/GenBank/DDBJ databases">
        <title>The Genome Sequence of Capsaspora owczarzaki ATCC 30864.</title>
        <authorList>
            <person name="Russ C."/>
            <person name="Cuomo C."/>
            <person name="Burger G."/>
            <person name="Gray M.W."/>
            <person name="Holland P.W.H."/>
            <person name="King N."/>
            <person name="Lang F.B.F."/>
            <person name="Roger A.J."/>
            <person name="Ruiz-Trillo I."/>
            <person name="Young S.K."/>
            <person name="Zeng Q."/>
            <person name="Gargeya S."/>
            <person name="Alvarado L."/>
            <person name="Berlin A."/>
            <person name="Chapman S.B."/>
            <person name="Chen Z."/>
            <person name="Freedman E."/>
            <person name="Gellesch M."/>
            <person name="Goldberg J."/>
            <person name="Griggs A."/>
            <person name="Gujja S."/>
            <person name="Heilman E."/>
            <person name="Heiman D."/>
            <person name="Howarth C."/>
            <person name="Mehta T."/>
            <person name="Neiman D."/>
            <person name="Pearson M."/>
            <person name="Roberts A."/>
            <person name="Saif S."/>
            <person name="Shea T."/>
            <person name="Shenoy N."/>
            <person name="Sisk P."/>
            <person name="Stolte C."/>
            <person name="Sykes S."/>
            <person name="White J."/>
            <person name="Yandava C."/>
            <person name="Haas B."/>
            <person name="Nusbaum C."/>
            <person name="Birren B."/>
        </authorList>
    </citation>
    <scope>NUCLEOTIDE SEQUENCE</scope>
    <source>
        <strain evidence="18">ATCC 30864</strain>
    </source>
</reference>
<dbReference type="GO" id="GO:0004826">
    <property type="term" value="F:phenylalanine-tRNA ligase activity"/>
    <property type="evidence" value="ECO:0007669"/>
    <property type="project" value="UniProtKB-EC"/>
</dbReference>
<comment type="similarity">
    <text evidence="2">Belongs to the class-II aminoacyl-tRNA synthetase family.</text>
</comment>
<dbReference type="Proteomes" id="UP000008743">
    <property type="component" value="Unassembled WGS sequence"/>
</dbReference>
<dbReference type="InterPro" id="IPR002319">
    <property type="entry name" value="Phenylalanyl-tRNA_Synthase"/>
</dbReference>
<dbReference type="PROSITE" id="PS50862">
    <property type="entry name" value="AA_TRNA_LIGASE_II"/>
    <property type="match status" value="1"/>
</dbReference>
<evidence type="ECO:0000313" key="18">
    <source>
        <dbReference type="Proteomes" id="UP000008743"/>
    </source>
</evidence>
<dbReference type="GO" id="GO:0006432">
    <property type="term" value="P:phenylalanyl-tRNA aminoacylation"/>
    <property type="evidence" value="ECO:0007669"/>
    <property type="project" value="InterPro"/>
</dbReference>
<feature type="region of interest" description="Disordered" evidence="14">
    <location>
        <begin position="27"/>
        <end position="50"/>
    </location>
</feature>
<keyword evidence="4" id="KW-0436">Ligase</keyword>
<evidence type="ECO:0000256" key="9">
    <source>
        <dbReference type="ARBA" id="ARBA00023128"/>
    </source>
</evidence>
<protein>
    <recommendedName>
        <fullName evidence="3">phenylalanine--tRNA ligase</fullName>
        <ecNumber evidence="3">6.1.1.20</ecNumber>
    </recommendedName>
    <alternativeName>
        <fullName evidence="11">Phenylalanyl-tRNA synthetase</fullName>
    </alternativeName>
</protein>
<dbReference type="Gene3D" id="3.30.70.380">
    <property type="entry name" value="Ferrodoxin-fold anticodon-binding domain"/>
    <property type="match status" value="1"/>
</dbReference>
<dbReference type="Pfam" id="PF01409">
    <property type="entry name" value="tRNA-synt_2d"/>
    <property type="match status" value="2"/>
</dbReference>
<evidence type="ECO:0000256" key="2">
    <source>
        <dbReference type="ARBA" id="ARBA00008226"/>
    </source>
</evidence>
<evidence type="ECO:0000259" key="16">
    <source>
        <dbReference type="PROSITE" id="PS51447"/>
    </source>
</evidence>
<name>A0A0D2X0H1_CAPO3</name>
<evidence type="ECO:0000256" key="6">
    <source>
        <dbReference type="ARBA" id="ARBA00022840"/>
    </source>
</evidence>
<dbReference type="NCBIfam" id="TIGR00469">
    <property type="entry name" value="pheS_mito"/>
    <property type="match status" value="1"/>
</dbReference>
<dbReference type="AlphaFoldDB" id="A0A0D2X0H1"/>
<feature type="domain" description="Aminoacyl-transfer RNA synthetases class-II family profile" evidence="15">
    <location>
        <begin position="178"/>
        <end position="359"/>
    </location>
</feature>
<dbReference type="SUPFAM" id="SSF55681">
    <property type="entry name" value="Class II aaRS and biotin synthetases"/>
    <property type="match status" value="1"/>
</dbReference>
<dbReference type="EC" id="6.1.1.20" evidence="3"/>
<evidence type="ECO:0000256" key="1">
    <source>
        <dbReference type="ARBA" id="ARBA00004305"/>
    </source>
</evidence>
<evidence type="ECO:0000259" key="15">
    <source>
        <dbReference type="PROSITE" id="PS50862"/>
    </source>
</evidence>
<keyword evidence="9" id="KW-0496">Mitochondrion</keyword>
<evidence type="ECO:0000256" key="10">
    <source>
        <dbReference type="ARBA" id="ARBA00023146"/>
    </source>
</evidence>
<dbReference type="Gene3D" id="3.30.930.10">
    <property type="entry name" value="Bira Bifunctional Protein, Domain 2"/>
    <property type="match status" value="1"/>
</dbReference>
<dbReference type="GO" id="GO:0005759">
    <property type="term" value="C:mitochondrial matrix"/>
    <property type="evidence" value="ECO:0007669"/>
    <property type="project" value="UniProtKB-SubCell"/>
</dbReference>
<evidence type="ECO:0000256" key="12">
    <source>
        <dbReference type="ARBA" id="ARBA00049255"/>
    </source>
</evidence>
<evidence type="ECO:0000256" key="3">
    <source>
        <dbReference type="ARBA" id="ARBA00012814"/>
    </source>
</evidence>
<dbReference type="InterPro" id="IPR004530">
    <property type="entry name" value="Phe-tRNA-synth_IIc_mito"/>
</dbReference>
<dbReference type="SUPFAM" id="SSF54991">
    <property type="entry name" value="Anticodon-binding domain of PheRS"/>
    <property type="match status" value="1"/>
</dbReference>
<dbReference type="GO" id="GO:0000049">
    <property type="term" value="F:tRNA binding"/>
    <property type="evidence" value="ECO:0007669"/>
    <property type="project" value="InterPro"/>
</dbReference>
<comment type="catalytic activity">
    <reaction evidence="12">
        <text>tRNA(Phe) + L-phenylalanine + ATP = L-phenylalanyl-tRNA(Phe) + AMP + diphosphate + H(+)</text>
        <dbReference type="Rhea" id="RHEA:19413"/>
        <dbReference type="Rhea" id="RHEA-COMP:9668"/>
        <dbReference type="Rhea" id="RHEA-COMP:9699"/>
        <dbReference type="ChEBI" id="CHEBI:15378"/>
        <dbReference type="ChEBI" id="CHEBI:30616"/>
        <dbReference type="ChEBI" id="CHEBI:33019"/>
        <dbReference type="ChEBI" id="CHEBI:58095"/>
        <dbReference type="ChEBI" id="CHEBI:78442"/>
        <dbReference type="ChEBI" id="CHEBI:78531"/>
        <dbReference type="ChEBI" id="CHEBI:456215"/>
        <dbReference type="EC" id="6.1.1.20"/>
    </reaction>
</comment>
<sequence length="462" mass="51743">MVAALGGLARRLGRACLRSACSRRWASTTTTTATKPSHPANPSPSPSPDHITLLGTAYPRDRWTNVSPSIQAKLGRGLLTVPNHPLRIIKLRIEQYLNETRPGTDPLLAPRAFAIVDSLSPVVTVQQNFDSLLVPADHVSRQPRDTYYVNQNQVLRCHTSAHQVQTLREGHDAVLIAGDVFRRDEIDASHYPAFHQMEGIRLFSHDTLAKYNPEIAGSPIFEQAGSPTYGETAAKQKSHTALAAAVVERDLKATLDGLARHLFGSEIQVRWVDAYFPFTHPSWEMEVLFHGKWLEVLGCGVVQQQILSNAGVENKLGWAFGLGLERLAMVLFGIPDIRLFWSTDSRFVSQFSEAAALNPGANAVKFQEFSRFLSRSKDTTFWLPSSGFEDNDFFELVRSIASDLVENVQMIDSFVHPKTGRTSKCFRVTYRSYERDLSHEEVNLLHNEIRNRLAADLKVELR</sequence>
<keyword evidence="5" id="KW-0547">Nucleotide-binding</keyword>
<gene>
    <name evidence="17" type="ORF">CAOG_000607</name>
</gene>
<dbReference type="Pfam" id="PF03147">
    <property type="entry name" value="FDX-ACB"/>
    <property type="match status" value="1"/>
</dbReference>
<dbReference type="InParanoid" id="A0A0D2X0H1"/>
<dbReference type="InterPro" id="IPR005121">
    <property type="entry name" value="Fdx_antiC-bd"/>
</dbReference>
<feature type="compositionally biased region" description="Low complexity" evidence="14">
    <location>
        <begin position="27"/>
        <end position="38"/>
    </location>
</feature>